<protein>
    <submittedName>
        <fullName evidence="7">Egl nine like 1</fullName>
    </submittedName>
</protein>
<dbReference type="Gene3D" id="6.10.140.2220">
    <property type="match status" value="1"/>
</dbReference>
<gene>
    <name evidence="7" type="ORF">GQ26_0230570</name>
</gene>
<feature type="domain" description="MYND-type" evidence="6">
    <location>
        <begin position="18"/>
        <end position="54"/>
    </location>
</feature>
<sequence length="258" mass="29505">MASQSQSSAQDQEVKELCVMCNNGPARRCGRCRSVFYCSKDCQKHDFSTHKFLCKEYSEQHPRPSPDHKRAILFPVDKNKPRMIWMQFKSGYDSGYYFRTPDYSWIGNAMPGFRYVEVNKVRGRRLGRGFSPGSREKQDGYCIKFMFRDNYLVDGSFTNRSIEACVRPWGPLRRVPHGPVVVSRTVPDALDRTLFGEDVDDVTLADFRHAINHLWSYYGTAREKFSESSPLPPFPFARAPPPAPAPADEDTEITPSQG</sequence>
<comment type="caution">
    <text evidence="7">The sequence shown here is derived from an EMBL/GenBank/DDBJ whole genome shotgun (WGS) entry which is preliminary data.</text>
</comment>
<evidence type="ECO:0000313" key="7">
    <source>
        <dbReference type="EMBL" id="KFX45398.1"/>
    </source>
</evidence>
<organism evidence="7">
    <name type="scientific">Talaromyces marneffei PM1</name>
    <dbReference type="NCBI Taxonomy" id="1077442"/>
    <lineage>
        <taxon>Eukaryota</taxon>
        <taxon>Fungi</taxon>
        <taxon>Dikarya</taxon>
        <taxon>Ascomycota</taxon>
        <taxon>Pezizomycotina</taxon>
        <taxon>Eurotiomycetes</taxon>
        <taxon>Eurotiomycetidae</taxon>
        <taxon>Eurotiales</taxon>
        <taxon>Trichocomaceae</taxon>
        <taxon>Talaromyces</taxon>
        <taxon>Talaromyces sect. Talaromyces</taxon>
    </lineage>
</organism>
<feature type="compositionally biased region" description="Pro residues" evidence="5">
    <location>
        <begin position="230"/>
        <end position="245"/>
    </location>
</feature>
<evidence type="ECO:0000256" key="2">
    <source>
        <dbReference type="ARBA" id="ARBA00022771"/>
    </source>
</evidence>
<keyword evidence="3" id="KW-0862">Zinc</keyword>
<dbReference type="InterPro" id="IPR002893">
    <property type="entry name" value="Znf_MYND"/>
</dbReference>
<evidence type="ECO:0000256" key="5">
    <source>
        <dbReference type="SAM" id="MobiDB-lite"/>
    </source>
</evidence>
<feature type="region of interest" description="Disordered" evidence="5">
    <location>
        <begin position="225"/>
        <end position="258"/>
    </location>
</feature>
<dbReference type="PROSITE" id="PS50865">
    <property type="entry name" value="ZF_MYND_2"/>
    <property type="match status" value="1"/>
</dbReference>
<dbReference type="AlphaFoldDB" id="A0A093XJI4"/>
<dbReference type="PROSITE" id="PS01360">
    <property type="entry name" value="ZF_MYND_1"/>
    <property type="match status" value="1"/>
</dbReference>
<dbReference type="SUPFAM" id="SSF144232">
    <property type="entry name" value="HIT/MYND zinc finger-like"/>
    <property type="match status" value="1"/>
</dbReference>
<reference key="1">
    <citation type="journal article" date="2014" name="PLoS Genet.">
        <title>Signature Gene Expression Reveals Novel Clues to the Molecular Mechanisms of Dimorphic Transition in Penicillium marneffei.</title>
        <authorList>
            <person name="Yang E."/>
            <person name="Wang G."/>
            <person name="Cai J."/>
            <person name="Woo P.C."/>
            <person name="Lau S.K."/>
            <person name="Yuen K.-Y."/>
            <person name="Chow W.-N."/>
            <person name="Lin X."/>
        </authorList>
    </citation>
    <scope>NUCLEOTIDE SEQUENCE [LARGE SCALE GENOMIC DNA]</scope>
    <source>
        <strain>PM1</strain>
    </source>
</reference>
<evidence type="ECO:0000259" key="6">
    <source>
        <dbReference type="PROSITE" id="PS50865"/>
    </source>
</evidence>
<name>A0A093XJI4_TALMA</name>
<accession>A0A093XJI4</accession>
<evidence type="ECO:0000256" key="3">
    <source>
        <dbReference type="ARBA" id="ARBA00022833"/>
    </source>
</evidence>
<dbReference type="EMBL" id="JPOX01000023">
    <property type="protein sequence ID" value="KFX45398.1"/>
    <property type="molecule type" value="Genomic_DNA"/>
</dbReference>
<dbReference type="HOGENOM" id="CLU_1133911_0_0_1"/>
<evidence type="ECO:0000256" key="1">
    <source>
        <dbReference type="ARBA" id="ARBA00022723"/>
    </source>
</evidence>
<dbReference type="GO" id="GO:0008270">
    <property type="term" value="F:zinc ion binding"/>
    <property type="evidence" value="ECO:0007669"/>
    <property type="project" value="UniProtKB-KW"/>
</dbReference>
<dbReference type="eggNOG" id="ENOG502SQ86">
    <property type="taxonomic scope" value="Eukaryota"/>
</dbReference>
<proteinExistence type="predicted"/>
<dbReference type="Pfam" id="PF01753">
    <property type="entry name" value="zf-MYND"/>
    <property type="match status" value="1"/>
</dbReference>
<keyword evidence="1" id="KW-0479">Metal-binding</keyword>
<keyword evidence="2 4" id="KW-0863">Zinc-finger</keyword>
<reference evidence="7" key="2">
    <citation type="journal article" date="2014" name="PLoS Genet.">
        <title>Signature gene expression reveals novel clues to the molecular mechanisms of dimorphic transition in Penicillium marneffei.</title>
        <authorList>
            <person name="Yang E."/>
            <person name="Wang G."/>
            <person name="Cai J."/>
            <person name="Woo P.C."/>
            <person name="Lau S.K."/>
            <person name="Yuen K.-Y."/>
            <person name="Chow W.-N."/>
            <person name="Lin X."/>
        </authorList>
    </citation>
    <scope>NUCLEOTIDE SEQUENCE</scope>
    <source>
        <strain evidence="7">PM1</strain>
    </source>
</reference>
<evidence type="ECO:0000256" key="4">
    <source>
        <dbReference type="PROSITE-ProRule" id="PRU00134"/>
    </source>
</evidence>